<protein>
    <recommendedName>
        <fullName evidence="5">Ig-like domain-containing protein</fullName>
    </recommendedName>
</protein>
<feature type="domain" description="Ig-like" evidence="5">
    <location>
        <begin position="1"/>
        <end position="69"/>
    </location>
</feature>
<keyword evidence="4" id="KW-0812">Transmembrane</keyword>
<keyword evidence="1" id="KW-0479">Metal-binding</keyword>
<feature type="transmembrane region" description="Helical" evidence="4">
    <location>
        <begin position="175"/>
        <end position="195"/>
    </location>
</feature>
<dbReference type="EMBL" id="UOEK01000038">
    <property type="protein sequence ID" value="VAV93137.1"/>
    <property type="molecule type" value="Genomic_DNA"/>
</dbReference>
<evidence type="ECO:0000259" key="5">
    <source>
        <dbReference type="PROSITE" id="PS50835"/>
    </source>
</evidence>
<proteinExistence type="predicted"/>
<evidence type="ECO:0000256" key="4">
    <source>
        <dbReference type="SAM" id="Phobius"/>
    </source>
</evidence>
<evidence type="ECO:0000256" key="2">
    <source>
        <dbReference type="ARBA" id="ARBA00022771"/>
    </source>
</evidence>
<evidence type="ECO:0000313" key="6">
    <source>
        <dbReference type="EMBL" id="VAV93137.1"/>
    </source>
</evidence>
<feature type="transmembrane region" description="Helical" evidence="4">
    <location>
        <begin position="142"/>
        <end position="163"/>
    </location>
</feature>
<dbReference type="InterPro" id="IPR001876">
    <property type="entry name" value="Znf_RanBP2"/>
</dbReference>
<gene>
    <name evidence="6" type="ORF">MNBD_ACTINO02-2730</name>
</gene>
<dbReference type="SMART" id="SM00547">
    <property type="entry name" value="ZnF_RBZ"/>
    <property type="match status" value="2"/>
</dbReference>
<accession>A0A3B0RM55</accession>
<dbReference type="AlphaFoldDB" id="A0A3B0RM55"/>
<dbReference type="PROSITE" id="PS50835">
    <property type="entry name" value="IG_LIKE"/>
    <property type="match status" value="1"/>
</dbReference>
<sequence>MNDDDLICGACGARNSHSASWCSQCYATLGPAGEPEEGGIEVDVAEAPSDTADSGTWVCSVCSEEQSIDLSVCTVCGAEIFETFGSNRWDVTSTQVTRSGLVPGGGLMKVDRSVEGIMVLIVTLFGLGFGASIISVGGAGGWLLIVVAVVLWVAAARDALLTIVAPRSVVLSPKVIMAVATVIIIVGMLLVFRGFPTSAVGNGEALGGAVL</sequence>
<reference evidence="6" key="1">
    <citation type="submission" date="2018-06" db="EMBL/GenBank/DDBJ databases">
        <authorList>
            <person name="Zhirakovskaya E."/>
        </authorList>
    </citation>
    <scope>NUCLEOTIDE SEQUENCE</scope>
</reference>
<evidence type="ECO:0000256" key="3">
    <source>
        <dbReference type="ARBA" id="ARBA00022833"/>
    </source>
</evidence>
<keyword evidence="2" id="KW-0863">Zinc-finger</keyword>
<evidence type="ECO:0000256" key="1">
    <source>
        <dbReference type="ARBA" id="ARBA00022723"/>
    </source>
</evidence>
<organism evidence="6">
    <name type="scientific">hydrothermal vent metagenome</name>
    <dbReference type="NCBI Taxonomy" id="652676"/>
    <lineage>
        <taxon>unclassified sequences</taxon>
        <taxon>metagenomes</taxon>
        <taxon>ecological metagenomes</taxon>
    </lineage>
</organism>
<dbReference type="GO" id="GO:0008270">
    <property type="term" value="F:zinc ion binding"/>
    <property type="evidence" value="ECO:0007669"/>
    <property type="project" value="UniProtKB-KW"/>
</dbReference>
<name>A0A3B0RM55_9ZZZZ</name>
<keyword evidence="4" id="KW-1133">Transmembrane helix</keyword>
<keyword evidence="4" id="KW-0472">Membrane</keyword>
<dbReference type="InterPro" id="IPR007110">
    <property type="entry name" value="Ig-like_dom"/>
</dbReference>
<feature type="transmembrane region" description="Helical" evidence="4">
    <location>
        <begin position="117"/>
        <end position="136"/>
    </location>
</feature>
<keyword evidence="3" id="KW-0862">Zinc</keyword>